<dbReference type="InterPro" id="IPR010272">
    <property type="entry name" value="T6SS_TssF"/>
</dbReference>
<protein>
    <submittedName>
        <fullName evidence="1">Type VI secretion system baseplate subunit TssF</fullName>
    </submittedName>
</protein>
<sequence length="546" mass="60358">MEELLPYYERELSHLRHYSGDFARRFPKIAGHLLPADEHSDDPYVEQLVQAIAMLDARIGKKLKDDYLHGVEALLDVMHPHYLRPFPGCSIAQFSVATATGGKPNIHKLARGTELVSRSINGVQCRFKTAYDVTLAPLKVSEACYVPAAAAPVVLPVNAAGIVSVTFESTAPHLDLRPLGLRTVRTHLNGEPSFIAALSDGLFIHALTSYVEADGDGRWKPLRSVPVTQAGFDKNDALLDYPWKSHPAYRPLAEYFGFPEKHDFADIDLNAILDAAGACRRVTLHVALKEAHGNPHAARLLDSLSATHFRLFSTPVINLFRRPGEPIRVAHREVAYPVVADASRAASYDIYSIDSVQLVRQTQERDRVIEFRPIFSQRHGDDPRSVRYWFARRDPAVALASPGYDTEISVIDTDFDPMASQTDTLSLELTCTNRDLPARLAIGLDGGDLFLRGSDDCGGLSIGAAMLRRPTPTLRFDRTDALRLRLATHLALDHLSLADMTIEALKAALVLYDLRRTAVSSRHIEGIVDVEARTPGVRLVVVSFES</sequence>
<dbReference type="NCBIfam" id="TIGR03359">
    <property type="entry name" value="VI_chp_6"/>
    <property type="match status" value="1"/>
</dbReference>
<dbReference type="Pfam" id="PF05947">
    <property type="entry name" value="T6SS_TssF"/>
    <property type="match status" value="1"/>
</dbReference>
<dbReference type="OrthoDB" id="8978153at2"/>
<dbReference type="PANTHER" id="PTHR35370">
    <property type="entry name" value="CYTOPLASMIC PROTEIN-RELATED-RELATED"/>
    <property type="match status" value="1"/>
</dbReference>
<evidence type="ECO:0000313" key="1">
    <source>
        <dbReference type="EMBL" id="PMS14944.1"/>
    </source>
</evidence>
<reference evidence="1 2" key="1">
    <citation type="submission" date="2018-01" db="EMBL/GenBank/DDBJ databases">
        <title>Whole genome analyses suggest that Burkholderia sensu lato contains two further novel genera in the rhizoxinica-symbiotica group Mycetohabitans gen. nov., and Trinickia gen. nov.: implications for the evolution of diazotrophy and nodulation in the Burkholderiaceae.</title>
        <authorList>
            <person name="Estrada-de los Santos P."/>
            <person name="Palmer M."/>
            <person name="Chavez-Ramirez B."/>
            <person name="Beukes C."/>
            <person name="Steenkamp E.T."/>
            <person name="Hirsch A.M."/>
            <person name="Manyaka P."/>
            <person name="Maluk M."/>
            <person name="Lafos M."/>
            <person name="Crook M."/>
            <person name="Gross E."/>
            <person name="Simon M.F."/>
            <person name="Bueno dos Reis Junior F."/>
            <person name="Poole P.S."/>
            <person name="Venter S.N."/>
            <person name="James E.K."/>
        </authorList>
    </citation>
    <scope>NUCLEOTIDE SEQUENCE [LARGE SCALE GENOMIC DNA]</scope>
    <source>
        <strain evidence="1 2">GIMN1.004</strain>
    </source>
</reference>
<name>A0A2N7VCX5_9BURK</name>
<dbReference type="PIRSF" id="PIRSF028304">
    <property type="entry name" value="UCP028304"/>
    <property type="match status" value="1"/>
</dbReference>
<gene>
    <name evidence="1" type="primary">vasA</name>
    <name evidence="1" type="ORF">C0Z18_28990</name>
</gene>
<keyword evidence="2" id="KW-1185">Reference proteome</keyword>
<dbReference type="AlphaFoldDB" id="A0A2N7VCX5"/>
<dbReference type="EMBL" id="PNYA01000037">
    <property type="protein sequence ID" value="PMS14944.1"/>
    <property type="molecule type" value="Genomic_DNA"/>
</dbReference>
<organism evidence="1 2">
    <name type="scientific">Trinickia dabaoshanensis</name>
    <dbReference type="NCBI Taxonomy" id="564714"/>
    <lineage>
        <taxon>Bacteria</taxon>
        <taxon>Pseudomonadati</taxon>
        <taxon>Pseudomonadota</taxon>
        <taxon>Betaproteobacteria</taxon>
        <taxon>Burkholderiales</taxon>
        <taxon>Burkholderiaceae</taxon>
        <taxon>Trinickia</taxon>
    </lineage>
</organism>
<dbReference type="PANTHER" id="PTHR35370:SF1">
    <property type="entry name" value="TYPE VI SECRETION SYSTEM COMPONENT TSSF1"/>
    <property type="match status" value="1"/>
</dbReference>
<proteinExistence type="predicted"/>
<dbReference type="RefSeq" id="WP_102648892.1">
    <property type="nucleotide sequence ID" value="NZ_PNYA01000037.1"/>
</dbReference>
<evidence type="ECO:0000313" key="2">
    <source>
        <dbReference type="Proteomes" id="UP000235616"/>
    </source>
</evidence>
<comment type="caution">
    <text evidence="1">The sequence shown here is derived from an EMBL/GenBank/DDBJ whole genome shotgun (WGS) entry which is preliminary data.</text>
</comment>
<accession>A0A2N7VCX5</accession>
<dbReference type="Proteomes" id="UP000235616">
    <property type="component" value="Unassembled WGS sequence"/>
</dbReference>